<dbReference type="SUPFAM" id="SSF57850">
    <property type="entry name" value="RING/U-box"/>
    <property type="match status" value="1"/>
</dbReference>
<feature type="domain" description="TRAF-type" evidence="5">
    <location>
        <begin position="99"/>
        <end position="146"/>
    </location>
</feature>
<evidence type="ECO:0000256" key="2">
    <source>
        <dbReference type="ARBA" id="ARBA00022771"/>
    </source>
</evidence>
<dbReference type="GO" id="GO:0005737">
    <property type="term" value="C:cytoplasm"/>
    <property type="evidence" value="ECO:0007669"/>
    <property type="project" value="TreeGrafter"/>
</dbReference>
<keyword evidence="2 4" id="KW-0863">Zinc-finger</keyword>
<dbReference type="GO" id="GO:0061630">
    <property type="term" value="F:ubiquitin protein ligase activity"/>
    <property type="evidence" value="ECO:0007669"/>
    <property type="project" value="TreeGrafter"/>
</dbReference>
<feature type="zinc finger region" description="TRAF-type" evidence="4">
    <location>
        <begin position="99"/>
        <end position="146"/>
    </location>
</feature>
<dbReference type="GO" id="GO:0031624">
    <property type="term" value="F:ubiquitin conjugating enzyme binding"/>
    <property type="evidence" value="ECO:0007669"/>
    <property type="project" value="TreeGrafter"/>
</dbReference>
<name>A0A061AID2_RHOTO</name>
<evidence type="ECO:0000256" key="1">
    <source>
        <dbReference type="ARBA" id="ARBA00022723"/>
    </source>
</evidence>
<dbReference type="OrthoDB" id="941555at2759"/>
<sequence length="153" mass="16977">MGADKERFTTTLPNHLHCRACVEISYPAVIVCSQGHHLCRPCAEKIEESGELECPLCLRPMKLPLRESLLLRRAVEDYEFTCRHEGCDWIGSVVDEDEHADKCEFGPVACSLCAAVCTRRELSAHHGVCPNVRIPCPKGGDICASRESDGLRN</sequence>
<dbReference type="InterPro" id="IPR013083">
    <property type="entry name" value="Znf_RING/FYVE/PHD"/>
</dbReference>
<evidence type="ECO:0000256" key="4">
    <source>
        <dbReference type="PROSITE-ProRule" id="PRU00207"/>
    </source>
</evidence>
<reference evidence="6" key="1">
    <citation type="journal article" date="2014" name="Genome Announc.">
        <title>Draft genome sequence of Rhodosporidium toruloides CECT1137, an oleaginous yeast of biotechnological interest.</title>
        <authorList>
            <person name="Morin N."/>
            <person name="Calcas X."/>
            <person name="Devillers H."/>
            <person name="Durrens P."/>
            <person name="Sherman D.J."/>
            <person name="Nicaud J.-M."/>
            <person name="Neuveglise C."/>
        </authorList>
    </citation>
    <scope>NUCLEOTIDE SEQUENCE</scope>
    <source>
        <strain evidence="6">CECT1137</strain>
    </source>
</reference>
<evidence type="ECO:0000313" key="6">
    <source>
        <dbReference type="EMBL" id="CDR37325.1"/>
    </source>
</evidence>
<keyword evidence="1 4" id="KW-0479">Metal-binding</keyword>
<dbReference type="GO" id="GO:0008270">
    <property type="term" value="F:zinc ion binding"/>
    <property type="evidence" value="ECO:0007669"/>
    <property type="project" value="UniProtKB-KW"/>
</dbReference>
<accession>A0A061AID2</accession>
<protein>
    <submittedName>
        <fullName evidence="6">RHTO0S02e13476g1_1</fullName>
    </submittedName>
</protein>
<dbReference type="Gene3D" id="3.30.40.10">
    <property type="entry name" value="Zinc/RING finger domain, C3HC4 (zinc finger)"/>
    <property type="match status" value="2"/>
</dbReference>
<dbReference type="EMBL" id="LK052937">
    <property type="protein sequence ID" value="CDR37325.1"/>
    <property type="molecule type" value="Genomic_DNA"/>
</dbReference>
<dbReference type="PROSITE" id="PS50145">
    <property type="entry name" value="ZF_TRAF"/>
    <property type="match status" value="1"/>
</dbReference>
<dbReference type="InterPro" id="IPR004162">
    <property type="entry name" value="SINA-like_animal"/>
</dbReference>
<keyword evidence="3 4" id="KW-0862">Zinc</keyword>
<organism evidence="6">
    <name type="scientific">Rhodotorula toruloides</name>
    <name type="common">Yeast</name>
    <name type="synonym">Rhodosporidium toruloides</name>
    <dbReference type="NCBI Taxonomy" id="5286"/>
    <lineage>
        <taxon>Eukaryota</taxon>
        <taxon>Fungi</taxon>
        <taxon>Dikarya</taxon>
        <taxon>Basidiomycota</taxon>
        <taxon>Pucciniomycotina</taxon>
        <taxon>Microbotryomycetes</taxon>
        <taxon>Sporidiobolales</taxon>
        <taxon>Sporidiobolaceae</taxon>
        <taxon>Rhodotorula</taxon>
    </lineage>
</organism>
<gene>
    <name evidence="6" type="ORF">RHTO0S_02e13476g</name>
</gene>
<proteinExistence type="predicted"/>
<evidence type="ECO:0000256" key="3">
    <source>
        <dbReference type="ARBA" id="ARBA00022833"/>
    </source>
</evidence>
<evidence type="ECO:0000259" key="5">
    <source>
        <dbReference type="PROSITE" id="PS50145"/>
    </source>
</evidence>
<dbReference type="PANTHER" id="PTHR45877">
    <property type="entry name" value="E3 UBIQUITIN-PROTEIN LIGASE SIAH2"/>
    <property type="match status" value="1"/>
</dbReference>
<dbReference type="InterPro" id="IPR001293">
    <property type="entry name" value="Znf_TRAF"/>
</dbReference>
<dbReference type="GO" id="GO:0043161">
    <property type="term" value="P:proteasome-mediated ubiquitin-dependent protein catabolic process"/>
    <property type="evidence" value="ECO:0007669"/>
    <property type="project" value="TreeGrafter"/>
</dbReference>
<dbReference type="AlphaFoldDB" id="A0A061AID2"/>
<dbReference type="PANTHER" id="PTHR45877:SF2">
    <property type="entry name" value="E3 UBIQUITIN-PROTEIN LIGASE SINA-RELATED"/>
    <property type="match status" value="1"/>
</dbReference>